<dbReference type="InterPro" id="IPR014017">
    <property type="entry name" value="DNA_helicase_UvrD-like_C"/>
</dbReference>
<dbReference type="EC" id="5.6.2.4" evidence="13"/>
<evidence type="ECO:0000256" key="16">
    <source>
        <dbReference type="SAM" id="MobiDB-lite"/>
    </source>
</evidence>
<dbReference type="Pfam" id="PF12705">
    <property type="entry name" value="PDDEXK_1"/>
    <property type="match status" value="1"/>
</dbReference>
<dbReference type="Gene3D" id="1.10.10.160">
    <property type="match status" value="1"/>
</dbReference>
<dbReference type="PANTHER" id="PTHR11070">
    <property type="entry name" value="UVRD / RECB / PCRA DNA HELICASE FAMILY MEMBER"/>
    <property type="match status" value="1"/>
</dbReference>
<keyword evidence="10" id="KW-0234">DNA repair</keyword>
<feature type="compositionally biased region" description="Low complexity" evidence="16">
    <location>
        <begin position="1126"/>
        <end position="1148"/>
    </location>
</feature>
<dbReference type="GO" id="GO:0004527">
    <property type="term" value="F:exonuclease activity"/>
    <property type="evidence" value="ECO:0007669"/>
    <property type="project" value="UniProtKB-KW"/>
</dbReference>
<evidence type="ECO:0000313" key="20">
    <source>
        <dbReference type="Proteomes" id="UP000298173"/>
    </source>
</evidence>
<evidence type="ECO:0000256" key="10">
    <source>
        <dbReference type="ARBA" id="ARBA00023204"/>
    </source>
</evidence>
<protein>
    <recommendedName>
        <fullName evidence="13">DNA 3'-5' helicase</fullName>
        <ecNumber evidence="13">5.6.2.4</ecNumber>
    </recommendedName>
</protein>
<gene>
    <name evidence="19" type="ORF">E3O06_12540</name>
</gene>
<evidence type="ECO:0000256" key="9">
    <source>
        <dbReference type="ARBA" id="ARBA00023125"/>
    </source>
</evidence>
<keyword evidence="3 15" id="KW-0547">Nucleotide-binding</keyword>
<keyword evidence="20" id="KW-1185">Reference proteome</keyword>
<feature type="region of interest" description="Disordered" evidence="16">
    <location>
        <begin position="1120"/>
        <end position="1148"/>
    </location>
</feature>
<evidence type="ECO:0000256" key="4">
    <source>
        <dbReference type="ARBA" id="ARBA00022763"/>
    </source>
</evidence>
<evidence type="ECO:0000256" key="6">
    <source>
        <dbReference type="ARBA" id="ARBA00022806"/>
    </source>
</evidence>
<feature type="region of interest" description="Disordered" evidence="16">
    <location>
        <begin position="957"/>
        <end position="983"/>
    </location>
</feature>
<proteinExistence type="inferred from homology"/>
<evidence type="ECO:0000256" key="7">
    <source>
        <dbReference type="ARBA" id="ARBA00022839"/>
    </source>
</evidence>
<dbReference type="Pfam" id="PF13361">
    <property type="entry name" value="UvrD_C"/>
    <property type="match status" value="1"/>
</dbReference>
<feature type="binding site" evidence="15">
    <location>
        <begin position="43"/>
        <end position="50"/>
    </location>
    <ligand>
        <name>ATP</name>
        <dbReference type="ChEBI" id="CHEBI:30616"/>
    </ligand>
</feature>
<keyword evidence="2" id="KW-0540">Nuclease</keyword>
<dbReference type="Pfam" id="PF00580">
    <property type="entry name" value="UvrD-helicase"/>
    <property type="match status" value="1"/>
</dbReference>
<reference evidence="19 20" key="1">
    <citation type="submission" date="2019-03" db="EMBL/GenBank/DDBJ databases">
        <title>Genomics of glacier-inhabiting Cryobacterium strains.</title>
        <authorList>
            <person name="Liu Q."/>
            <person name="Xin Y.-H."/>
        </authorList>
    </citation>
    <scope>NUCLEOTIDE SEQUENCE [LARGE SCALE GENOMIC DNA]</scope>
    <source>
        <strain evidence="19 20">HLT2-23</strain>
    </source>
</reference>
<dbReference type="PROSITE" id="PS51217">
    <property type="entry name" value="UVRD_HELICASE_CTER"/>
    <property type="match status" value="1"/>
</dbReference>
<keyword evidence="9" id="KW-0238">DNA-binding</keyword>
<dbReference type="GO" id="GO:0005829">
    <property type="term" value="C:cytosol"/>
    <property type="evidence" value="ECO:0007669"/>
    <property type="project" value="TreeGrafter"/>
</dbReference>
<dbReference type="PANTHER" id="PTHR11070:SF55">
    <property type="entry name" value="DNA 3'-5' HELICASE"/>
    <property type="match status" value="1"/>
</dbReference>
<dbReference type="InterPro" id="IPR014016">
    <property type="entry name" value="UvrD-like_ATP-bd"/>
</dbReference>
<feature type="domain" description="UvrD-like helicase C-terminal" evidence="18">
    <location>
        <begin position="388"/>
        <end position="708"/>
    </location>
</feature>
<evidence type="ECO:0000256" key="14">
    <source>
        <dbReference type="ARBA" id="ARBA00048988"/>
    </source>
</evidence>
<dbReference type="InterPro" id="IPR013986">
    <property type="entry name" value="DExx_box_DNA_helicase_dom_sf"/>
</dbReference>
<evidence type="ECO:0000256" key="5">
    <source>
        <dbReference type="ARBA" id="ARBA00022801"/>
    </source>
</evidence>
<dbReference type="Gene3D" id="3.90.320.10">
    <property type="match status" value="1"/>
</dbReference>
<keyword evidence="11" id="KW-0413">Isomerase</keyword>
<dbReference type="Gene3D" id="3.40.50.300">
    <property type="entry name" value="P-loop containing nucleotide triphosphate hydrolases"/>
    <property type="match status" value="3"/>
</dbReference>
<dbReference type="GO" id="GO:0005524">
    <property type="term" value="F:ATP binding"/>
    <property type="evidence" value="ECO:0007669"/>
    <property type="project" value="UniProtKB-UniRule"/>
</dbReference>
<evidence type="ECO:0000313" key="19">
    <source>
        <dbReference type="EMBL" id="TFB71194.1"/>
    </source>
</evidence>
<dbReference type="CDD" id="cd17932">
    <property type="entry name" value="DEXQc_UvrD"/>
    <property type="match status" value="1"/>
</dbReference>
<evidence type="ECO:0000256" key="2">
    <source>
        <dbReference type="ARBA" id="ARBA00022722"/>
    </source>
</evidence>
<name>A0A4R8UTL5_9MICO</name>
<dbReference type="SUPFAM" id="SSF52540">
    <property type="entry name" value="P-loop containing nucleoside triphosphate hydrolases"/>
    <property type="match status" value="1"/>
</dbReference>
<evidence type="ECO:0000259" key="17">
    <source>
        <dbReference type="PROSITE" id="PS51198"/>
    </source>
</evidence>
<evidence type="ECO:0000256" key="12">
    <source>
        <dbReference type="ARBA" id="ARBA00034617"/>
    </source>
</evidence>
<keyword evidence="8 15" id="KW-0067">ATP-binding</keyword>
<dbReference type="GO" id="GO:0043138">
    <property type="term" value="F:3'-5' DNA helicase activity"/>
    <property type="evidence" value="ECO:0007669"/>
    <property type="project" value="UniProtKB-EC"/>
</dbReference>
<dbReference type="InterPro" id="IPR027417">
    <property type="entry name" value="P-loop_NTPase"/>
</dbReference>
<comment type="catalytic activity">
    <reaction evidence="14">
        <text>ATP + H2O = ADP + phosphate + H(+)</text>
        <dbReference type="Rhea" id="RHEA:13065"/>
        <dbReference type="ChEBI" id="CHEBI:15377"/>
        <dbReference type="ChEBI" id="CHEBI:15378"/>
        <dbReference type="ChEBI" id="CHEBI:30616"/>
        <dbReference type="ChEBI" id="CHEBI:43474"/>
        <dbReference type="ChEBI" id="CHEBI:456216"/>
        <dbReference type="EC" id="5.6.2.4"/>
    </reaction>
</comment>
<organism evidence="19 20">
    <name type="scientific">Cryobacterium glaciale</name>
    <dbReference type="NCBI Taxonomy" id="1259145"/>
    <lineage>
        <taxon>Bacteria</taxon>
        <taxon>Bacillati</taxon>
        <taxon>Actinomycetota</taxon>
        <taxon>Actinomycetes</taxon>
        <taxon>Micrococcales</taxon>
        <taxon>Microbacteriaceae</taxon>
        <taxon>Cryobacterium</taxon>
    </lineage>
</organism>
<dbReference type="OrthoDB" id="4812256at2"/>
<dbReference type="InterPro" id="IPR000212">
    <property type="entry name" value="DNA_helicase_UvrD/REP"/>
</dbReference>
<dbReference type="InterPro" id="IPR038726">
    <property type="entry name" value="PDDEXK_AddAB-type"/>
</dbReference>
<dbReference type="GO" id="GO:0003677">
    <property type="term" value="F:DNA binding"/>
    <property type="evidence" value="ECO:0007669"/>
    <property type="project" value="UniProtKB-KW"/>
</dbReference>
<dbReference type="GO" id="GO:0033202">
    <property type="term" value="C:DNA helicase complex"/>
    <property type="evidence" value="ECO:0007669"/>
    <property type="project" value="TreeGrafter"/>
</dbReference>
<dbReference type="PROSITE" id="PS51198">
    <property type="entry name" value="UVRD_HELICASE_ATP_BIND"/>
    <property type="match status" value="1"/>
</dbReference>
<evidence type="ECO:0000256" key="1">
    <source>
        <dbReference type="ARBA" id="ARBA00009922"/>
    </source>
</evidence>
<dbReference type="Gene3D" id="1.10.486.10">
    <property type="entry name" value="PCRA, domain 4"/>
    <property type="match status" value="1"/>
</dbReference>
<sequence>MSSVSTATRVSALDIAAKLELPPPTIEQQAVIEAPLTPTLVVAGAGSGKTETMANRVLWLLANGHARPDQILGLTFTRKAAGELSDRINRRITDLDAAGLMPPAAASDANPGDDDTAGSDLFNTPSVSTYNSFASRLFTDNALLLGREPESVLLSETSAWLLARRVVIDHGDGRLVSFGKSVDLVTDAVLQLSRALAENPPSWLGGAPGSPHDLRALADSFAYLPDLPYGNPRKKKPYDSVLDSVAAVAPLPVLAELAARYSSEKRRLGLIEFSDQVALALQVCQKVDAVVGRYRDQYRVVLLDEYQDTSVLQTELLHTLFRDHPVMAVGDPHQSIYGWRGASSANLLGFASDFNSGDFNSGDFNSGDFSPAAAAPNMSLSFTWRNPASVLDAANALVAPLSAALRAKPGGIQVETLKVPAQTRPGAVDAFMAQTIAEEAGAVAAWFAARLGGEHSQAERSGAMLFRARREMDYFAEVLRAHGVRAHVLGLGGLLSTPEVADVVSVLRVVHDPAAGSELVRLLSGARYRVGPRDLQALADVARWLAGHDWAQKAISADLRGKLRASVAGDEGSSLVDALDFLGTAPDSHGQFAGFSELGRARVQSAGRQLAWLRSRAGLPLLDFVRLIEQEFRLDIELIANEANDLGLANLYSFHDTVAAFLDSDEQGTLASFLRWLKRAELQDDLGPRAELSEQGTVQLLTIHGAKGLEWDFVAIPNLGEKSLPAASRDTAGWLRFGELPYDFRGDRSELPELEIIGHDTQLDYDLAFQAYKAELATRHDDEERRLIYVATTRAKQELLLTGSFWGPGSTVRKPSRYLTELSEAGLIAAVPDTSAEADKPETADDGTELWPFDPLGTRRGLVEAAATRVRTSEADAPTRWSHAVTLLLEERALRLAGGGVAPVPTRIPASRFKDYVDDPAGVAAELRRPMPQRPYRATRLGTLFHSWVERRAGGATGTDSIDAGLNELDFGDDDGSGGGTGTLSDLAVPEQEQFALLQATFERSEWAERRPVDVEIEIHHVLGGQVFVCKIDAVYRTETGYQMVDWKTGRAPKSAADLELKQTQLALYRLAYARFKGIDPSIVDAVFYFVADDTIIAPERLYSEADLLAAWSGAMTPVPETSVPETSVPETSDSESSSGSMVSPEKL</sequence>
<comment type="similarity">
    <text evidence="1">Belongs to the helicase family. UvrD subfamily.</text>
</comment>
<evidence type="ECO:0000259" key="18">
    <source>
        <dbReference type="PROSITE" id="PS51217"/>
    </source>
</evidence>
<dbReference type="Proteomes" id="UP000298173">
    <property type="component" value="Unassembled WGS sequence"/>
</dbReference>
<evidence type="ECO:0000256" key="11">
    <source>
        <dbReference type="ARBA" id="ARBA00023235"/>
    </source>
</evidence>
<evidence type="ECO:0000256" key="13">
    <source>
        <dbReference type="ARBA" id="ARBA00034808"/>
    </source>
</evidence>
<keyword evidence="6 15" id="KW-0347">Helicase</keyword>
<dbReference type="EMBL" id="SOEY01000028">
    <property type="protein sequence ID" value="TFB71194.1"/>
    <property type="molecule type" value="Genomic_DNA"/>
</dbReference>
<evidence type="ECO:0000256" key="3">
    <source>
        <dbReference type="ARBA" id="ARBA00022741"/>
    </source>
</evidence>
<evidence type="ECO:0000256" key="8">
    <source>
        <dbReference type="ARBA" id="ARBA00022840"/>
    </source>
</evidence>
<accession>A0A4R8UTL5</accession>
<keyword evidence="4" id="KW-0227">DNA damage</keyword>
<dbReference type="InterPro" id="IPR011604">
    <property type="entry name" value="PDDEXK-like_dom_sf"/>
</dbReference>
<feature type="domain" description="UvrD-like helicase ATP-binding" evidence="17">
    <location>
        <begin position="22"/>
        <end position="387"/>
    </location>
</feature>
<keyword evidence="7" id="KW-0269">Exonuclease</keyword>
<dbReference type="AlphaFoldDB" id="A0A4R8UTL5"/>
<keyword evidence="5 15" id="KW-0378">Hydrolase</keyword>
<dbReference type="GO" id="GO:0000725">
    <property type="term" value="P:recombinational repair"/>
    <property type="evidence" value="ECO:0007669"/>
    <property type="project" value="TreeGrafter"/>
</dbReference>
<comment type="catalytic activity">
    <reaction evidence="12">
        <text>Couples ATP hydrolysis with the unwinding of duplex DNA by translocating in the 3'-5' direction.</text>
        <dbReference type="EC" id="5.6.2.4"/>
    </reaction>
</comment>
<evidence type="ECO:0000256" key="15">
    <source>
        <dbReference type="PROSITE-ProRule" id="PRU00560"/>
    </source>
</evidence>
<comment type="caution">
    <text evidence="19">The sequence shown here is derived from an EMBL/GenBank/DDBJ whole genome shotgun (WGS) entry which is preliminary data.</text>
</comment>